<organism evidence="1 2">
    <name type="scientific">Flavisolibacter tropicus</name>
    <dbReference type="NCBI Taxonomy" id="1492898"/>
    <lineage>
        <taxon>Bacteria</taxon>
        <taxon>Pseudomonadati</taxon>
        <taxon>Bacteroidota</taxon>
        <taxon>Chitinophagia</taxon>
        <taxon>Chitinophagales</taxon>
        <taxon>Chitinophagaceae</taxon>
        <taxon>Flavisolibacter</taxon>
    </lineage>
</organism>
<sequence>MQNNLVLTMSVLDETTEVRYVIPQRGVGEIEAFNVWGMEKPGFYVLRRPITIEEDNFHFIYQSVWLECYFKNPDGKELLFRFIASNDHETNSLCIASVLDGDNLVLPEFRFSLNDFDLDKLFTIRRPIVELYQIKAETGKEYILQLSNE</sequence>
<proteinExistence type="predicted"/>
<dbReference type="AlphaFoldDB" id="A0A172TZB0"/>
<dbReference type="KEGG" id="fla:SY85_18110"/>
<accession>A0A172TZB0</accession>
<keyword evidence="2" id="KW-1185">Reference proteome</keyword>
<name>A0A172TZB0_9BACT</name>
<evidence type="ECO:0000313" key="2">
    <source>
        <dbReference type="Proteomes" id="UP000077177"/>
    </source>
</evidence>
<protein>
    <submittedName>
        <fullName evidence="1">Uncharacterized protein</fullName>
    </submittedName>
</protein>
<dbReference type="EMBL" id="CP011390">
    <property type="protein sequence ID" value="ANE52123.1"/>
    <property type="molecule type" value="Genomic_DNA"/>
</dbReference>
<evidence type="ECO:0000313" key="1">
    <source>
        <dbReference type="EMBL" id="ANE52123.1"/>
    </source>
</evidence>
<reference evidence="1 2" key="2">
    <citation type="journal article" date="2016" name="Int. J. Syst. Evol. Microbiol.">
        <title>Flavisolibacter tropicus sp. nov., isolated from tropical soil.</title>
        <authorList>
            <person name="Lee J.J."/>
            <person name="Kang M.S."/>
            <person name="Kim G.S."/>
            <person name="Lee C.S."/>
            <person name="Lim S."/>
            <person name="Lee J."/>
            <person name="Roh S.H."/>
            <person name="Kang H."/>
            <person name="Ha J.M."/>
            <person name="Bae S."/>
            <person name="Jung H.Y."/>
            <person name="Kim M.K."/>
        </authorList>
    </citation>
    <scope>NUCLEOTIDE SEQUENCE [LARGE SCALE GENOMIC DNA]</scope>
    <source>
        <strain evidence="1 2">LCS9</strain>
    </source>
</reference>
<reference evidence="2" key="1">
    <citation type="submission" date="2015-01" db="EMBL/GenBank/DDBJ databases">
        <title>Flavisolibacter sp./LCS9/ whole genome sequencing.</title>
        <authorList>
            <person name="Kim M.K."/>
            <person name="Srinivasan S."/>
            <person name="Lee J.-J."/>
        </authorList>
    </citation>
    <scope>NUCLEOTIDE SEQUENCE [LARGE SCALE GENOMIC DNA]</scope>
    <source>
        <strain evidence="2">LCS9</strain>
    </source>
</reference>
<dbReference type="Proteomes" id="UP000077177">
    <property type="component" value="Chromosome"/>
</dbReference>
<dbReference type="STRING" id="1492898.SY85_18110"/>
<gene>
    <name evidence="1" type="ORF">SY85_18110</name>
</gene>
<dbReference type="RefSeq" id="WP_066406289.1">
    <property type="nucleotide sequence ID" value="NZ_CP011390.1"/>
</dbReference>